<evidence type="ECO:0000313" key="3">
    <source>
        <dbReference type="Proteomes" id="UP000012065"/>
    </source>
</evidence>
<feature type="signal peptide" evidence="1">
    <location>
        <begin position="1"/>
        <end position="16"/>
    </location>
</feature>
<evidence type="ECO:0000313" key="2">
    <source>
        <dbReference type="EMBL" id="CCO29019.1"/>
    </source>
</evidence>
<sequence length="161" mass="17565">MKVVFAVIAAVGLAWGYIPAEGTNDTQQLNLADASSFKLARPIYTEEVSYQLARTDSTGFQLGALVHFDESSLNDPDNSYTPTPWIAMISCDKNSTNASNETDIFTSARDRGAVAALLYSTKSQACLINPLYSNADEFDRILDIFATKDKTAARKPIISIQ</sequence>
<dbReference type="EMBL" id="CAOJ01004092">
    <property type="protein sequence ID" value="CCO29019.1"/>
    <property type="molecule type" value="Genomic_DNA"/>
</dbReference>
<comment type="caution">
    <text evidence="2">The sequence shown here is derived from an EMBL/GenBank/DDBJ whole genome shotgun (WGS) entry which is preliminary data.</text>
</comment>
<feature type="chain" id="PRO_5004063499" description="PA domain-containing protein" evidence="1">
    <location>
        <begin position="17"/>
        <end position="161"/>
    </location>
</feature>
<gene>
    <name evidence="2" type="ORF">BN14_03021</name>
</gene>
<proteinExistence type="predicted"/>
<dbReference type="Proteomes" id="UP000012065">
    <property type="component" value="Unassembled WGS sequence"/>
</dbReference>
<evidence type="ECO:0000256" key="1">
    <source>
        <dbReference type="SAM" id="SignalP"/>
    </source>
</evidence>
<dbReference type="AlphaFoldDB" id="M5BPG1"/>
<evidence type="ECO:0008006" key="4">
    <source>
        <dbReference type="Google" id="ProtNLM"/>
    </source>
</evidence>
<accession>M5BPG1</accession>
<dbReference type="HOGENOM" id="CLU_1644877_0_0_1"/>
<protein>
    <recommendedName>
        <fullName evidence="4">PA domain-containing protein</fullName>
    </recommendedName>
</protein>
<organism evidence="2 3">
    <name type="scientific">Thanatephorus cucumeris (strain AG1-IB / isolate 7/3/14)</name>
    <name type="common">Lettuce bottom rot fungus</name>
    <name type="synonym">Rhizoctonia solani</name>
    <dbReference type="NCBI Taxonomy" id="1108050"/>
    <lineage>
        <taxon>Eukaryota</taxon>
        <taxon>Fungi</taxon>
        <taxon>Dikarya</taxon>
        <taxon>Basidiomycota</taxon>
        <taxon>Agaricomycotina</taxon>
        <taxon>Agaricomycetes</taxon>
        <taxon>Cantharellales</taxon>
        <taxon>Ceratobasidiaceae</taxon>
        <taxon>Rhizoctonia</taxon>
        <taxon>Rhizoctonia solani AG-1</taxon>
    </lineage>
</organism>
<keyword evidence="1" id="KW-0732">Signal</keyword>
<reference evidence="2 3" key="1">
    <citation type="journal article" date="2013" name="J. Biotechnol.">
        <title>Establishment and interpretation of the genome sequence of the phytopathogenic fungus Rhizoctonia solani AG1-IB isolate 7/3/14.</title>
        <authorList>
            <person name="Wibberg D.W."/>
            <person name="Jelonek L.J."/>
            <person name="Rupp O.R."/>
            <person name="Hennig M.H."/>
            <person name="Eikmeyer F.E."/>
            <person name="Goesmann A.G."/>
            <person name="Hartmann A.H."/>
            <person name="Borriss R.B."/>
            <person name="Grosch R.G."/>
            <person name="Puehler A.P."/>
            <person name="Schlueter A.S."/>
        </authorList>
    </citation>
    <scope>NUCLEOTIDE SEQUENCE [LARGE SCALE GENOMIC DNA]</scope>
    <source>
        <strain evidence="3">AG1-IB / isolate 7/3/14</strain>
    </source>
</reference>
<name>M5BPG1_THACB</name>